<sequence>MILSVGIAEPTEERPHLQRDPSERVRNSGVDGQNVHQRTGGRENSTEHSDTSKKSEEERTTVLGSFFEFLEKVKNFFIPEKKDNHQTDKPSEEREKPVCTSCGAMFSTSQPQSDVNHEEEIKLFRITNALRLLQKKLKLPPKDLKRDVLLGLKEGGGHPAEIPQPLLDDINDDVEEEREKAKDFYAWVKREVFAGQHVPESCKHLRGVRCYKFQFNDSSKDQQTVVSAQLWLPASTQTASFISVKEVNNHSSNTSTDRNHVVHQDASPHRHWVRLNVTEAVRRWVQNKRTSINLSFNCIDCFRKADHHTESDQKHLKPFLIFEYIRGGDRRIAMMSYKHGDYRIQYSNSILNSDHSFHLILNPCCVPNKLKAVDICMFRNNYTPCVQTTINDVQVEKCGCY</sequence>
<dbReference type="InterPro" id="IPR001839">
    <property type="entry name" value="TGF-b_C"/>
</dbReference>
<dbReference type="InterPro" id="IPR015615">
    <property type="entry name" value="TGF-beta-rel"/>
</dbReference>
<dbReference type="Pfam" id="PF00688">
    <property type="entry name" value="TGFb_propeptide"/>
    <property type="match status" value="1"/>
</dbReference>
<organism evidence="8 9">
    <name type="scientific">Elysia marginata</name>
    <dbReference type="NCBI Taxonomy" id="1093978"/>
    <lineage>
        <taxon>Eukaryota</taxon>
        <taxon>Metazoa</taxon>
        <taxon>Spiralia</taxon>
        <taxon>Lophotrochozoa</taxon>
        <taxon>Mollusca</taxon>
        <taxon>Gastropoda</taxon>
        <taxon>Heterobranchia</taxon>
        <taxon>Euthyneura</taxon>
        <taxon>Panpulmonata</taxon>
        <taxon>Sacoglossa</taxon>
        <taxon>Placobranchoidea</taxon>
        <taxon>Plakobranchidae</taxon>
        <taxon>Elysia</taxon>
    </lineage>
</organism>
<evidence type="ECO:0000256" key="3">
    <source>
        <dbReference type="ARBA" id="ARBA00022525"/>
    </source>
</evidence>
<evidence type="ECO:0000256" key="2">
    <source>
        <dbReference type="ARBA" id="ARBA00006656"/>
    </source>
</evidence>
<dbReference type="AlphaFoldDB" id="A0AAV4FVI7"/>
<dbReference type="InterPro" id="IPR029034">
    <property type="entry name" value="Cystine-knot_cytokine"/>
</dbReference>
<evidence type="ECO:0000313" key="8">
    <source>
        <dbReference type="EMBL" id="GFR76735.1"/>
    </source>
</evidence>
<feature type="compositionally biased region" description="Basic and acidic residues" evidence="6">
    <location>
        <begin position="40"/>
        <end position="58"/>
    </location>
</feature>
<evidence type="ECO:0000259" key="7">
    <source>
        <dbReference type="PROSITE" id="PS51362"/>
    </source>
</evidence>
<feature type="domain" description="TGF-beta family profile" evidence="7">
    <location>
        <begin position="337"/>
        <end position="401"/>
    </location>
</feature>
<dbReference type="InterPro" id="IPR001111">
    <property type="entry name" value="TGF-b_propeptide"/>
</dbReference>
<proteinExistence type="inferred from homology"/>
<dbReference type="EMBL" id="BMAT01008040">
    <property type="protein sequence ID" value="GFR76735.1"/>
    <property type="molecule type" value="Genomic_DNA"/>
</dbReference>
<evidence type="ECO:0000313" key="9">
    <source>
        <dbReference type="Proteomes" id="UP000762676"/>
    </source>
</evidence>
<keyword evidence="9" id="KW-1185">Reference proteome</keyword>
<accession>A0AAV4FVI7</accession>
<evidence type="ECO:0000256" key="4">
    <source>
        <dbReference type="ARBA" id="ARBA00023030"/>
    </source>
</evidence>
<dbReference type="GO" id="GO:0005125">
    <property type="term" value="F:cytokine activity"/>
    <property type="evidence" value="ECO:0007669"/>
    <property type="project" value="TreeGrafter"/>
</dbReference>
<keyword evidence="3" id="KW-0964">Secreted</keyword>
<comment type="caution">
    <text evidence="8">The sequence shown here is derived from an EMBL/GenBank/DDBJ whole genome shotgun (WGS) entry which is preliminary data.</text>
</comment>
<evidence type="ECO:0000256" key="5">
    <source>
        <dbReference type="ARBA" id="ARBA00023157"/>
    </source>
</evidence>
<dbReference type="GO" id="GO:0008083">
    <property type="term" value="F:growth factor activity"/>
    <property type="evidence" value="ECO:0007669"/>
    <property type="project" value="UniProtKB-KW"/>
</dbReference>
<feature type="compositionally biased region" description="Basic and acidic residues" evidence="6">
    <location>
        <begin position="11"/>
        <end position="26"/>
    </location>
</feature>
<dbReference type="Gene3D" id="2.10.90.10">
    <property type="entry name" value="Cystine-knot cytokines"/>
    <property type="match status" value="1"/>
</dbReference>
<gene>
    <name evidence="8" type="ORF">ElyMa_003950700</name>
</gene>
<reference evidence="8 9" key="1">
    <citation type="journal article" date="2021" name="Elife">
        <title>Chloroplast acquisition without the gene transfer in kleptoplastic sea slugs, Plakobranchus ocellatus.</title>
        <authorList>
            <person name="Maeda T."/>
            <person name="Takahashi S."/>
            <person name="Yoshida T."/>
            <person name="Shimamura S."/>
            <person name="Takaki Y."/>
            <person name="Nagai Y."/>
            <person name="Toyoda A."/>
            <person name="Suzuki Y."/>
            <person name="Arimoto A."/>
            <person name="Ishii H."/>
            <person name="Satoh N."/>
            <person name="Nishiyama T."/>
            <person name="Hasebe M."/>
            <person name="Maruyama T."/>
            <person name="Minagawa J."/>
            <person name="Obokata J."/>
            <person name="Shigenobu S."/>
        </authorList>
    </citation>
    <scope>NUCLEOTIDE SEQUENCE [LARGE SCALE GENOMIC DNA]</scope>
</reference>
<dbReference type="PANTHER" id="PTHR11848:SF309">
    <property type="entry name" value="INHIBIN BETA CHAIN"/>
    <property type="match status" value="1"/>
</dbReference>
<keyword evidence="5" id="KW-1015">Disulfide bond</keyword>
<comment type="subcellular location">
    <subcellularLocation>
        <location evidence="1">Secreted</location>
    </subcellularLocation>
</comment>
<dbReference type="PANTHER" id="PTHR11848">
    <property type="entry name" value="TGF-BETA FAMILY"/>
    <property type="match status" value="1"/>
</dbReference>
<feature type="region of interest" description="Disordered" evidence="6">
    <location>
        <begin position="1"/>
        <end position="58"/>
    </location>
</feature>
<dbReference type="Gene3D" id="2.60.120.970">
    <property type="match status" value="1"/>
</dbReference>
<dbReference type="Proteomes" id="UP000762676">
    <property type="component" value="Unassembled WGS sequence"/>
</dbReference>
<comment type="similarity">
    <text evidence="2">Belongs to the TGF-beta family.</text>
</comment>
<keyword evidence="4" id="KW-0339">Growth factor</keyword>
<dbReference type="SUPFAM" id="SSF57501">
    <property type="entry name" value="Cystine-knot cytokines"/>
    <property type="match status" value="1"/>
</dbReference>
<dbReference type="GO" id="GO:0005615">
    <property type="term" value="C:extracellular space"/>
    <property type="evidence" value="ECO:0007669"/>
    <property type="project" value="TreeGrafter"/>
</dbReference>
<protein>
    <submittedName>
        <fullName evidence="8">Inhibin beta A chain</fullName>
    </submittedName>
</protein>
<evidence type="ECO:0000256" key="1">
    <source>
        <dbReference type="ARBA" id="ARBA00004613"/>
    </source>
</evidence>
<name>A0AAV4FVI7_9GAST</name>
<dbReference type="PROSITE" id="PS51362">
    <property type="entry name" value="TGF_BETA_2"/>
    <property type="match status" value="1"/>
</dbReference>
<evidence type="ECO:0000256" key="6">
    <source>
        <dbReference type="SAM" id="MobiDB-lite"/>
    </source>
</evidence>